<dbReference type="EMBL" id="SACL01000006">
    <property type="protein sequence ID" value="RVT95411.1"/>
    <property type="molecule type" value="Genomic_DNA"/>
</dbReference>
<dbReference type="Proteomes" id="UP000282957">
    <property type="component" value="Unassembled WGS sequence"/>
</dbReference>
<dbReference type="InterPro" id="IPR009935">
    <property type="entry name" value="DUF1467"/>
</dbReference>
<evidence type="ECO:0000313" key="2">
    <source>
        <dbReference type="EMBL" id="RVT95411.1"/>
    </source>
</evidence>
<keyword evidence="1" id="KW-1133">Transmembrane helix</keyword>
<dbReference type="RefSeq" id="WP_127788896.1">
    <property type="nucleotide sequence ID" value="NZ_SACL01000006.1"/>
</dbReference>
<comment type="caution">
    <text evidence="2">The sequence shown here is derived from an EMBL/GenBank/DDBJ whole genome shotgun (WGS) entry which is preliminary data.</text>
</comment>
<dbReference type="AlphaFoldDB" id="A0A437MCN6"/>
<protein>
    <submittedName>
        <fullName evidence="2">DUF1467 family protein</fullName>
    </submittedName>
</protein>
<accession>A0A437MCN6</accession>
<proteinExistence type="predicted"/>
<dbReference type="OrthoDB" id="9804637at2"/>
<keyword evidence="1" id="KW-0812">Transmembrane</keyword>
<organism evidence="2 3">
    <name type="scientific">Rhodovarius crocodyli</name>
    <dbReference type="NCBI Taxonomy" id="1979269"/>
    <lineage>
        <taxon>Bacteria</taxon>
        <taxon>Pseudomonadati</taxon>
        <taxon>Pseudomonadota</taxon>
        <taxon>Alphaproteobacteria</taxon>
        <taxon>Acetobacterales</taxon>
        <taxon>Roseomonadaceae</taxon>
        <taxon>Rhodovarius</taxon>
    </lineage>
</organism>
<sequence length="86" mass="9830">MNWFTGFVLYFILWWTVLFAVLPLGVRPDESGDATSGGWRGAPQNPRLGRKMLITTGVTAVIWLAFFGLLQFEWFGFRDGIFAIRE</sequence>
<name>A0A437MCN6_9PROT</name>
<keyword evidence="1" id="KW-0472">Membrane</keyword>
<feature type="transmembrane region" description="Helical" evidence="1">
    <location>
        <begin position="7"/>
        <end position="26"/>
    </location>
</feature>
<feature type="transmembrane region" description="Helical" evidence="1">
    <location>
        <begin position="52"/>
        <end position="70"/>
    </location>
</feature>
<evidence type="ECO:0000313" key="3">
    <source>
        <dbReference type="Proteomes" id="UP000282957"/>
    </source>
</evidence>
<keyword evidence="3" id="KW-1185">Reference proteome</keyword>
<reference evidence="2 3" key="1">
    <citation type="submission" date="2019-01" db="EMBL/GenBank/DDBJ databases">
        <authorList>
            <person name="Chen W.-M."/>
        </authorList>
    </citation>
    <scope>NUCLEOTIDE SEQUENCE [LARGE SCALE GENOMIC DNA]</scope>
    <source>
        <strain evidence="2 3">CCP-6</strain>
    </source>
</reference>
<evidence type="ECO:0000256" key="1">
    <source>
        <dbReference type="SAM" id="Phobius"/>
    </source>
</evidence>
<dbReference type="Pfam" id="PF07330">
    <property type="entry name" value="DUF1467"/>
    <property type="match status" value="1"/>
</dbReference>
<gene>
    <name evidence="2" type="ORF">EOD42_17670</name>
</gene>